<evidence type="ECO:0000313" key="4">
    <source>
        <dbReference type="EMBL" id="RSU01683.1"/>
    </source>
</evidence>
<feature type="domain" description="Fumarase C C-terminal" evidence="3">
    <location>
        <begin position="405"/>
        <end position="450"/>
    </location>
</feature>
<dbReference type="Proteomes" id="UP000287101">
    <property type="component" value="Unassembled WGS sequence"/>
</dbReference>
<dbReference type="InterPro" id="IPR051546">
    <property type="entry name" value="Aspartate_Ammonia-Lyase"/>
</dbReference>
<dbReference type="InterPro" id="IPR000362">
    <property type="entry name" value="Fumarate_lyase_fam"/>
</dbReference>
<dbReference type="PANTHER" id="PTHR42696:SF2">
    <property type="entry name" value="ASPARTATE AMMONIA-LYASE"/>
    <property type="match status" value="1"/>
</dbReference>
<dbReference type="PRINTS" id="PR00149">
    <property type="entry name" value="FUMRATELYASE"/>
</dbReference>
<evidence type="ECO:0000256" key="1">
    <source>
        <dbReference type="ARBA" id="ARBA00023239"/>
    </source>
</evidence>
<dbReference type="PANTHER" id="PTHR42696">
    <property type="entry name" value="ASPARTATE AMMONIA-LYASE"/>
    <property type="match status" value="1"/>
</dbReference>
<comment type="caution">
    <text evidence="4">The sequence shown here is derived from an EMBL/GenBank/DDBJ whole genome shotgun (WGS) entry which is preliminary data.</text>
</comment>
<dbReference type="InterPro" id="IPR024083">
    <property type="entry name" value="Fumarase/histidase_N"/>
</dbReference>
<keyword evidence="1 4" id="KW-0456">Lyase</keyword>
<dbReference type="InterPro" id="IPR018951">
    <property type="entry name" value="Fumarase_C_C"/>
</dbReference>
<dbReference type="EMBL" id="NGJY01000005">
    <property type="protein sequence ID" value="RSU01683.1"/>
    <property type="molecule type" value="Genomic_DNA"/>
</dbReference>
<dbReference type="InterPro" id="IPR022761">
    <property type="entry name" value="Fumarate_lyase_N"/>
</dbReference>
<dbReference type="Gene3D" id="1.20.200.10">
    <property type="entry name" value="Fumarase/aspartase (Central domain)"/>
    <property type="match status" value="1"/>
</dbReference>
<dbReference type="SUPFAM" id="SSF48557">
    <property type="entry name" value="L-aspartase-like"/>
    <property type="match status" value="1"/>
</dbReference>
<dbReference type="FunFam" id="1.10.275.10:FF:000001">
    <property type="entry name" value="Fumarate hydratase, mitochondrial"/>
    <property type="match status" value="1"/>
</dbReference>
<dbReference type="PROSITE" id="PS00163">
    <property type="entry name" value="FUMARATE_LYASES"/>
    <property type="match status" value="1"/>
</dbReference>
<dbReference type="Gene3D" id="1.10.40.30">
    <property type="entry name" value="Fumarase/aspartase (C-terminal domain)"/>
    <property type="match status" value="1"/>
</dbReference>
<dbReference type="Pfam" id="PF10415">
    <property type="entry name" value="FumaraseC_C"/>
    <property type="match status" value="1"/>
</dbReference>
<dbReference type="GO" id="GO:0005829">
    <property type="term" value="C:cytosol"/>
    <property type="evidence" value="ECO:0007669"/>
    <property type="project" value="TreeGrafter"/>
</dbReference>
<organism evidence="4 5">
    <name type="scientific">Vagococcus fessus</name>
    <dbReference type="NCBI Taxonomy" id="120370"/>
    <lineage>
        <taxon>Bacteria</taxon>
        <taxon>Bacillati</taxon>
        <taxon>Bacillota</taxon>
        <taxon>Bacilli</taxon>
        <taxon>Lactobacillales</taxon>
        <taxon>Enterococcaceae</taxon>
        <taxon>Vagococcus</taxon>
    </lineage>
</organism>
<feature type="domain" description="Fumarate lyase N-terminal" evidence="2">
    <location>
        <begin position="11"/>
        <end position="335"/>
    </location>
</feature>
<keyword evidence="5" id="KW-1185">Reference proteome</keyword>
<dbReference type="Pfam" id="PF00206">
    <property type="entry name" value="Lyase_1"/>
    <property type="match status" value="1"/>
</dbReference>
<dbReference type="FunFam" id="1.20.200.10:FF:000001">
    <property type="entry name" value="Fumarate hydratase, mitochondrial"/>
    <property type="match status" value="1"/>
</dbReference>
<gene>
    <name evidence="4" type="primary">aspA</name>
    <name evidence="4" type="ORF">CBF31_10685</name>
</gene>
<sequence>MYREEHDSVGKLNIPGEAYYGVNAQRAMDNFQITQMKLDPVLVESLIEIKKACALTNMELGELDTKVGEAILAAADEMLAGNLIGEMIVDPIQGGAGTSTNMNINEVIANRAIELLGGKKGDYDLVSPNDHVNKGQSTNDVYPSSGKLTILKLADMFLKTLEELAVSFEEKAQEFAHVKKMGRTQLSDAVPITLGAEFHAYYMVTKRNIKRLAAVRDEVRSLNMGGTAIGTGISAHEAFPVTVNKHLNNLTGLNLEVAEDLVDGTQNIESFGVVADCLKTIGLSCSKIANDIRLLSSGPRTGFGEILIPARQNGSSIMPGKINPVIPEVVNQAAFLTAGNSVTVAMAVEGGQLELNAFEPVIFHKIIESFRVLDNSLTTFNTNCVKGIQANEERCRELLERSTYLTTALASHIGYDEASTITKESLRDNKTVPQVAREHGVSEEILAAIME</sequence>
<evidence type="ECO:0000259" key="3">
    <source>
        <dbReference type="Pfam" id="PF10415"/>
    </source>
</evidence>
<dbReference type="GO" id="GO:0006531">
    <property type="term" value="P:aspartate metabolic process"/>
    <property type="evidence" value="ECO:0007669"/>
    <property type="project" value="TreeGrafter"/>
</dbReference>
<evidence type="ECO:0000259" key="2">
    <source>
        <dbReference type="Pfam" id="PF00206"/>
    </source>
</evidence>
<name>A0A430A4M3_9ENTE</name>
<dbReference type="InterPro" id="IPR020557">
    <property type="entry name" value="Fumarate_lyase_CS"/>
</dbReference>
<protein>
    <submittedName>
        <fullName evidence="4">Aspartate ammonia-lyase</fullName>
    </submittedName>
</protein>
<dbReference type="GO" id="GO:0006099">
    <property type="term" value="P:tricarboxylic acid cycle"/>
    <property type="evidence" value="ECO:0007669"/>
    <property type="project" value="InterPro"/>
</dbReference>
<dbReference type="AlphaFoldDB" id="A0A430A4M3"/>
<dbReference type="NCBIfam" id="NF008909">
    <property type="entry name" value="PRK12273.1"/>
    <property type="match status" value="1"/>
</dbReference>
<dbReference type="InterPro" id="IPR008948">
    <property type="entry name" value="L-Aspartase-like"/>
</dbReference>
<dbReference type="OrthoDB" id="9802809at2"/>
<dbReference type="RefSeq" id="WP_126832850.1">
    <property type="nucleotide sequence ID" value="NZ_CBCRYB010000008.1"/>
</dbReference>
<reference evidence="4 5" key="1">
    <citation type="submission" date="2017-05" db="EMBL/GenBank/DDBJ databases">
        <title>Vagococcus spp. assemblies.</title>
        <authorList>
            <person name="Gulvik C.A."/>
        </authorList>
    </citation>
    <scope>NUCLEOTIDE SEQUENCE [LARGE SCALE GENOMIC DNA]</scope>
    <source>
        <strain evidence="4 5">CCUG 41755</strain>
    </source>
</reference>
<dbReference type="GO" id="GO:0008797">
    <property type="term" value="F:aspartate ammonia-lyase activity"/>
    <property type="evidence" value="ECO:0007669"/>
    <property type="project" value="TreeGrafter"/>
</dbReference>
<accession>A0A430A4M3</accession>
<proteinExistence type="predicted"/>
<dbReference type="Gene3D" id="1.10.275.10">
    <property type="entry name" value="Fumarase/aspartase (N-terminal domain)"/>
    <property type="match status" value="1"/>
</dbReference>
<evidence type="ECO:0000313" key="5">
    <source>
        <dbReference type="Proteomes" id="UP000287101"/>
    </source>
</evidence>